<dbReference type="RefSeq" id="WP_259487966.1">
    <property type="nucleotide sequence ID" value="NZ_JANTEZ010000013.1"/>
</dbReference>
<keyword evidence="2" id="KW-0378">Hydrolase</keyword>
<keyword evidence="3" id="KW-1185">Reference proteome</keyword>
<sequence length="257" mass="27337">MTRTIATIPLLLVHGWAGSAESWSSVLPDLRAEGLASVTAVRLPASPGADPRGTPTIRDAAAELVQTAALLPERPLLIGHSMGAQVTLLAHQILGEKIVGEVVIDPAYGSDSTREEAAIWADRIDRDGHVAVRDFFGSALGERMSADDRANILHDVDRTASDVIAAYLRSEYSADDSIGLRAQTGLAAALRSRPVLAIHSTQHGAEYEATLPAPEGSRVEQWPGYGHYLHLEDPSRFASSVAAFAKSLVSTESMARA</sequence>
<dbReference type="InterPro" id="IPR050266">
    <property type="entry name" value="AB_hydrolase_sf"/>
</dbReference>
<feature type="domain" description="AB hydrolase-1" evidence="1">
    <location>
        <begin position="10"/>
        <end position="238"/>
    </location>
</feature>
<accession>A0ABT2GNE5</accession>
<dbReference type="InterPro" id="IPR029058">
    <property type="entry name" value="AB_hydrolase_fold"/>
</dbReference>
<gene>
    <name evidence="2" type="ORF">NVV95_18025</name>
</gene>
<protein>
    <submittedName>
        <fullName evidence="2">Alpha/beta hydrolase</fullName>
    </submittedName>
</protein>
<name>A0ABT2GNE5_9MICO</name>
<proteinExistence type="predicted"/>
<dbReference type="Gene3D" id="3.40.50.1820">
    <property type="entry name" value="alpha/beta hydrolase"/>
    <property type="match status" value="1"/>
</dbReference>
<evidence type="ECO:0000259" key="1">
    <source>
        <dbReference type="Pfam" id="PF12697"/>
    </source>
</evidence>
<organism evidence="2 3">
    <name type="scientific">Herbiconiux gentiana</name>
    <dbReference type="NCBI Taxonomy" id="2970912"/>
    <lineage>
        <taxon>Bacteria</taxon>
        <taxon>Bacillati</taxon>
        <taxon>Actinomycetota</taxon>
        <taxon>Actinomycetes</taxon>
        <taxon>Micrococcales</taxon>
        <taxon>Microbacteriaceae</taxon>
        <taxon>Herbiconiux</taxon>
    </lineage>
</organism>
<dbReference type="PANTHER" id="PTHR43798:SF33">
    <property type="entry name" value="HYDROLASE, PUTATIVE (AFU_ORTHOLOGUE AFUA_2G14860)-RELATED"/>
    <property type="match status" value="1"/>
</dbReference>
<dbReference type="Pfam" id="PF12697">
    <property type="entry name" value="Abhydrolase_6"/>
    <property type="match status" value="1"/>
</dbReference>
<reference evidence="2" key="1">
    <citation type="submission" date="2022-08" db="EMBL/GenBank/DDBJ databases">
        <authorList>
            <person name="Deng Y."/>
            <person name="Han X.-F."/>
            <person name="Zhang Y.-Q."/>
        </authorList>
    </citation>
    <scope>NUCLEOTIDE SEQUENCE</scope>
    <source>
        <strain evidence="2">CPCC 205716</strain>
    </source>
</reference>
<dbReference type="GO" id="GO:0016787">
    <property type="term" value="F:hydrolase activity"/>
    <property type="evidence" value="ECO:0007669"/>
    <property type="project" value="UniProtKB-KW"/>
</dbReference>
<dbReference type="EMBL" id="JANTEZ010000013">
    <property type="protein sequence ID" value="MCS5716449.1"/>
    <property type="molecule type" value="Genomic_DNA"/>
</dbReference>
<evidence type="ECO:0000313" key="2">
    <source>
        <dbReference type="EMBL" id="MCS5716449.1"/>
    </source>
</evidence>
<dbReference type="PANTHER" id="PTHR43798">
    <property type="entry name" value="MONOACYLGLYCEROL LIPASE"/>
    <property type="match status" value="1"/>
</dbReference>
<evidence type="ECO:0000313" key="3">
    <source>
        <dbReference type="Proteomes" id="UP001165580"/>
    </source>
</evidence>
<dbReference type="Proteomes" id="UP001165580">
    <property type="component" value="Unassembled WGS sequence"/>
</dbReference>
<dbReference type="InterPro" id="IPR000073">
    <property type="entry name" value="AB_hydrolase_1"/>
</dbReference>
<comment type="caution">
    <text evidence="2">The sequence shown here is derived from an EMBL/GenBank/DDBJ whole genome shotgun (WGS) entry which is preliminary data.</text>
</comment>
<dbReference type="SUPFAM" id="SSF53474">
    <property type="entry name" value="alpha/beta-Hydrolases"/>
    <property type="match status" value="1"/>
</dbReference>